<feature type="repeat" description="WD" evidence="4">
    <location>
        <begin position="173"/>
        <end position="213"/>
    </location>
</feature>
<dbReference type="InterPro" id="IPR001680">
    <property type="entry name" value="WD40_rpt"/>
</dbReference>
<dbReference type="InterPro" id="IPR019775">
    <property type="entry name" value="WD40_repeat_CS"/>
</dbReference>
<dbReference type="SUPFAM" id="SSF50978">
    <property type="entry name" value="WD40 repeat-like"/>
    <property type="match status" value="1"/>
</dbReference>
<accession>A0A833RJK2</accession>
<keyword evidence="2" id="KW-0677">Repeat</keyword>
<evidence type="ECO:0000256" key="3">
    <source>
        <dbReference type="ARBA" id="ARBA00022990"/>
    </source>
</evidence>
<dbReference type="PROSITE" id="PS00678">
    <property type="entry name" value="WD_REPEATS_1"/>
    <property type="match status" value="1"/>
</dbReference>
<comment type="caution">
    <text evidence="5">The sequence shown here is derived from an EMBL/GenBank/DDBJ whole genome shotgun (WGS) entry which is preliminary data.</text>
</comment>
<dbReference type="AlphaFoldDB" id="A0A833RJK2"/>
<organism evidence="5 6">
    <name type="scientific">Carex littledalei</name>
    <dbReference type="NCBI Taxonomy" id="544730"/>
    <lineage>
        <taxon>Eukaryota</taxon>
        <taxon>Viridiplantae</taxon>
        <taxon>Streptophyta</taxon>
        <taxon>Embryophyta</taxon>
        <taxon>Tracheophyta</taxon>
        <taxon>Spermatophyta</taxon>
        <taxon>Magnoliopsida</taxon>
        <taxon>Liliopsida</taxon>
        <taxon>Poales</taxon>
        <taxon>Cyperaceae</taxon>
        <taxon>Cyperoideae</taxon>
        <taxon>Cariceae</taxon>
        <taxon>Carex</taxon>
        <taxon>Carex subgen. Euthyceras</taxon>
    </lineage>
</organism>
<keyword evidence="3" id="KW-0007">Acetylation</keyword>
<evidence type="ECO:0000313" key="5">
    <source>
        <dbReference type="EMBL" id="KAF3340336.1"/>
    </source>
</evidence>
<dbReference type="PANTHER" id="PTHR19919">
    <property type="entry name" value="WD REPEAT CONTAINING PROTEIN"/>
    <property type="match status" value="1"/>
</dbReference>
<dbReference type="PROSITE" id="PS50082">
    <property type="entry name" value="WD_REPEATS_2"/>
    <property type="match status" value="2"/>
</dbReference>
<evidence type="ECO:0000256" key="1">
    <source>
        <dbReference type="ARBA" id="ARBA00022574"/>
    </source>
</evidence>
<reference evidence="5" key="1">
    <citation type="submission" date="2020-01" db="EMBL/GenBank/DDBJ databases">
        <title>Genome sequence of Kobresia littledalei, the first chromosome-level genome in the family Cyperaceae.</title>
        <authorList>
            <person name="Qu G."/>
        </authorList>
    </citation>
    <scope>NUCLEOTIDE SEQUENCE</scope>
    <source>
        <strain evidence="5">C.B.Clarke</strain>
        <tissue evidence="5">Leaf</tissue>
    </source>
</reference>
<gene>
    <name evidence="5" type="ORF">FCM35_KLT16107</name>
</gene>
<dbReference type="OrthoDB" id="24670at2759"/>
<name>A0A833RJK2_9POAL</name>
<protein>
    <submittedName>
        <fullName evidence="5">Protein TRANSPARENT TESTA GLABRA 1-like protein</fullName>
    </submittedName>
</protein>
<dbReference type="Proteomes" id="UP000623129">
    <property type="component" value="Unassembled WGS sequence"/>
</dbReference>
<dbReference type="InterPro" id="IPR036322">
    <property type="entry name" value="WD40_repeat_dom_sf"/>
</dbReference>
<evidence type="ECO:0000256" key="2">
    <source>
        <dbReference type="ARBA" id="ARBA00022737"/>
    </source>
</evidence>
<dbReference type="Gene3D" id="2.130.10.10">
    <property type="entry name" value="YVTN repeat-like/Quinoprotein amine dehydrogenase"/>
    <property type="match status" value="1"/>
</dbReference>
<proteinExistence type="predicted"/>
<keyword evidence="6" id="KW-1185">Reference proteome</keyword>
<keyword evidence="1 4" id="KW-0853">WD repeat</keyword>
<feature type="repeat" description="WD" evidence="4">
    <location>
        <begin position="262"/>
        <end position="304"/>
    </location>
</feature>
<evidence type="ECO:0000313" key="6">
    <source>
        <dbReference type="Proteomes" id="UP000623129"/>
    </source>
</evidence>
<dbReference type="EMBL" id="SWLB01000003">
    <property type="protein sequence ID" value="KAF3340336.1"/>
    <property type="molecule type" value="Genomic_DNA"/>
</dbReference>
<dbReference type="InterPro" id="IPR045159">
    <property type="entry name" value="DCAF7-like"/>
</dbReference>
<dbReference type="SMART" id="SM00320">
    <property type="entry name" value="WD40"/>
    <property type="match status" value="4"/>
</dbReference>
<sequence length="349" mass="38507">MEHTSSILNPNPNPNAYTLDSPHPVYSMAFSTSASAPFRLALGSFLEEYNNRVDIVTFDEESTTFRAEPALSFDHPYPATKLMFHPREIPGSTSSLIASSGDFLRLWQVNHDGDGAGKSELRSVLNNSKSSDFCAPLTSFDWNDAEPRRIGTSSIDTTCTVWDIERGAVETQLIAHDKEVYDIAWGEAGVFASVSADSSVRIFDLRDKEHSTIVYESPRPDTPLLRLAWNKSNLRYMAAIQMDSNRIIILDIRSPAVPVAELQRHRACVNALAWAPQAPRHLCSAGDDGQALIWEVPATDTPGTMLPPEGVDPMLGYSAPAEINQLQWSAAHPDWIGIAFANKVQLLRV</sequence>
<dbReference type="Pfam" id="PF00400">
    <property type="entry name" value="WD40"/>
    <property type="match status" value="2"/>
</dbReference>
<dbReference type="InterPro" id="IPR015943">
    <property type="entry name" value="WD40/YVTN_repeat-like_dom_sf"/>
</dbReference>
<dbReference type="FunFam" id="2.130.10.10:FF:000234">
    <property type="entry name" value="WD repeat-containing protein LWD1"/>
    <property type="match status" value="1"/>
</dbReference>
<evidence type="ECO:0000256" key="4">
    <source>
        <dbReference type="PROSITE-ProRule" id="PRU00221"/>
    </source>
</evidence>